<dbReference type="InterPro" id="IPR049368">
    <property type="entry name" value="FkbO_Hyg5-like_N"/>
</dbReference>
<organism evidence="2 3">
    <name type="scientific">Bacteroides oleiciplenus</name>
    <dbReference type="NCBI Taxonomy" id="626931"/>
    <lineage>
        <taxon>Bacteria</taxon>
        <taxon>Pseudomonadati</taxon>
        <taxon>Bacteroidota</taxon>
        <taxon>Bacteroidia</taxon>
        <taxon>Bacteroidales</taxon>
        <taxon>Bacteroidaceae</taxon>
        <taxon>Bacteroides</taxon>
    </lineage>
</organism>
<dbReference type="InterPro" id="IPR006175">
    <property type="entry name" value="YjgF/YER057c/UK114"/>
</dbReference>
<dbReference type="GO" id="GO:0019239">
    <property type="term" value="F:deaminase activity"/>
    <property type="evidence" value="ECO:0007669"/>
    <property type="project" value="TreeGrafter"/>
</dbReference>
<gene>
    <name evidence="2" type="ORF">DXB65_20390</name>
</gene>
<dbReference type="EMBL" id="QSUL01000017">
    <property type="protein sequence ID" value="RGN31655.1"/>
    <property type="molecule type" value="Genomic_DNA"/>
</dbReference>
<reference evidence="2 3" key="1">
    <citation type="submission" date="2018-08" db="EMBL/GenBank/DDBJ databases">
        <title>A genome reference for cultivated species of the human gut microbiota.</title>
        <authorList>
            <person name="Zou Y."/>
            <person name="Xue W."/>
            <person name="Luo G."/>
        </authorList>
    </citation>
    <scope>NUCLEOTIDE SEQUENCE [LARGE SCALE GENOMIC DNA]</scope>
    <source>
        <strain evidence="2 3">OM05-15BH</strain>
    </source>
</reference>
<evidence type="ECO:0000313" key="2">
    <source>
        <dbReference type="EMBL" id="RGN31655.1"/>
    </source>
</evidence>
<feature type="domain" description="Chorismatase FkbO/Hyg5-like N-terminal" evidence="1">
    <location>
        <begin position="97"/>
        <end position="219"/>
    </location>
</feature>
<dbReference type="PANTHER" id="PTHR11803">
    <property type="entry name" value="2-IMINOBUTANOATE/2-IMINOPROPANOATE DEAMINASE RIDA"/>
    <property type="match status" value="1"/>
</dbReference>
<sequence length="386" mass="43858">MIIHENIEIVHRFFQVAQAPFEDMLTDLLTEYKPVYTPVRVVIFGAPIGNEEYVARCVRIREAVKESFGENHPLVSYVAQPPQTMGLAMEVHEVLLNAEQDRIEYRNQEEMLYITIEREGCKRLFLSGVTGDVLHQTIREQSHEVFSKIARVLETECMPVSTIIRQWNYIEKITAYDAIGHQHYQDFNDARSLFYHGVEWTTGYPAATGIGTQWGGIMIDLDALLCKDKSVQVCGVDNPLQVAAHAYSQEVLLGEADEALLRKTTPKFERAKAVWKEDHGFVYVSGTAAIRGEQSLEGVGIAKQALTTLENIEYLVSRENLNRSGIPATEDAALITFRVYVKHWEDMEEAKRTVTERYPDLPAIYTLTDVCRSELLIEIEGMGILR</sequence>
<dbReference type="GO" id="GO:0005829">
    <property type="term" value="C:cytosol"/>
    <property type="evidence" value="ECO:0007669"/>
    <property type="project" value="TreeGrafter"/>
</dbReference>
<accession>A0A3E5B2D9</accession>
<dbReference type="Pfam" id="PF21168">
    <property type="entry name" value="FkbO_Hyg5-like_N"/>
    <property type="match status" value="1"/>
</dbReference>
<dbReference type="SUPFAM" id="SSF55298">
    <property type="entry name" value="YjgF-like"/>
    <property type="match status" value="2"/>
</dbReference>
<dbReference type="RefSeq" id="WP_117725372.1">
    <property type="nucleotide sequence ID" value="NZ_QSUL01000017.1"/>
</dbReference>
<dbReference type="Proteomes" id="UP000260983">
    <property type="component" value="Unassembled WGS sequence"/>
</dbReference>
<evidence type="ECO:0000259" key="1">
    <source>
        <dbReference type="Pfam" id="PF21168"/>
    </source>
</evidence>
<comment type="caution">
    <text evidence="2">The sequence shown here is derived from an EMBL/GenBank/DDBJ whole genome shotgun (WGS) entry which is preliminary data.</text>
</comment>
<dbReference type="PANTHER" id="PTHR11803:SF59">
    <property type="entry name" value="ENDORIBONUCLEASE"/>
    <property type="match status" value="1"/>
</dbReference>
<dbReference type="InterPro" id="IPR035959">
    <property type="entry name" value="RutC-like_sf"/>
</dbReference>
<protein>
    <recommendedName>
        <fullName evidence="1">Chorismatase FkbO/Hyg5-like N-terminal domain-containing protein</fullName>
    </recommendedName>
</protein>
<dbReference type="AlphaFoldDB" id="A0A3E5B2D9"/>
<name>A0A3E5B2D9_9BACE</name>
<evidence type="ECO:0000313" key="3">
    <source>
        <dbReference type="Proteomes" id="UP000260983"/>
    </source>
</evidence>
<proteinExistence type="predicted"/>
<dbReference type="Gene3D" id="3.30.1330.40">
    <property type="entry name" value="RutC-like"/>
    <property type="match status" value="2"/>
</dbReference>